<comment type="caution">
    <text evidence="2">The sequence shown here is derived from an EMBL/GenBank/DDBJ whole genome shotgun (WGS) entry which is preliminary data.</text>
</comment>
<feature type="compositionally biased region" description="Basic and acidic residues" evidence="1">
    <location>
        <begin position="66"/>
        <end position="76"/>
    </location>
</feature>
<sequence length="95" mass="10445">MLPPSATNSFTSPTSHFCVTRLPMSSPLPIDLRTDTDIYTGGGEDGSHRNDPPFRIRRMHLQDGNSSREKKTGEGKLWKKSGAADINGEMEVISL</sequence>
<name>A0AAV4PKF7_9ARAC</name>
<organism evidence="2 3">
    <name type="scientific">Caerostris darwini</name>
    <dbReference type="NCBI Taxonomy" id="1538125"/>
    <lineage>
        <taxon>Eukaryota</taxon>
        <taxon>Metazoa</taxon>
        <taxon>Ecdysozoa</taxon>
        <taxon>Arthropoda</taxon>
        <taxon>Chelicerata</taxon>
        <taxon>Arachnida</taxon>
        <taxon>Araneae</taxon>
        <taxon>Araneomorphae</taxon>
        <taxon>Entelegynae</taxon>
        <taxon>Araneoidea</taxon>
        <taxon>Araneidae</taxon>
        <taxon>Caerostris</taxon>
    </lineage>
</organism>
<keyword evidence="3" id="KW-1185">Reference proteome</keyword>
<evidence type="ECO:0000313" key="3">
    <source>
        <dbReference type="Proteomes" id="UP001054837"/>
    </source>
</evidence>
<dbReference type="Proteomes" id="UP001054837">
    <property type="component" value="Unassembled WGS sequence"/>
</dbReference>
<feature type="region of interest" description="Disordered" evidence="1">
    <location>
        <begin position="35"/>
        <end position="76"/>
    </location>
</feature>
<proteinExistence type="predicted"/>
<accession>A0AAV4PKF7</accession>
<feature type="compositionally biased region" description="Basic and acidic residues" evidence="1">
    <location>
        <begin position="45"/>
        <end position="54"/>
    </location>
</feature>
<protein>
    <submittedName>
        <fullName evidence="2">Uncharacterized protein</fullName>
    </submittedName>
</protein>
<dbReference type="EMBL" id="BPLQ01003042">
    <property type="protein sequence ID" value="GIX97498.1"/>
    <property type="molecule type" value="Genomic_DNA"/>
</dbReference>
<reference evidence="2 3" key="1">
    <citation type="submission" date="2021-06" db="EMBL/GenBank/DDBJ databases">
        <title>Caerostris darwini draft genome.</title>
        <authorList>
            <person name="Kono N."/>
            <person name="Arakawa K."/>
        </authorList>
    </citation>
    <scope>NUCLEOTIDE SEQUENCE [LARGE SCALE GENOMIC DNA]</scope>
</reference>
<gene>
    <name evidence="2" type="ORF">CDAR_296551</name>
</gene>
<evidence type="ECO:0000313" key="2">
    <source>
        <dbReference type="EMBL" id="GIX97498.1"/>
    </source>
</evidence>
<evidence type="ECO:0000256" key="1">
    <source>
        <dbReference type="SAM" id="MobiDB-lite"/>
    </source>
</evidence>
<dbReference type="AlphaFoldDB" id="A0AAV4PKF7"/>